<dbReference type="PANTHER" id="PTHR45138:SF9">
    <property type="entry name" value="DIGUANYLATE CYCLASE DGCM-RELATED"/>
    <property type="match status" value="1"/>
</dbReference>
<evidence type="ECO:0000313" key="7">
    <source>
        <dbReference type="Proteomes" id="UP000185674"/>
    </source>
</evidence>
<gene>
    <name evidence="6" type="ORF">BEN76_12420</name>
</gene>
<dbReference type="FunFam" id="3.30.70.270:FF:000001">
    <property type="entry name" value="Diguanylate cyclase domain protein"/>
    <property type="match status" value="1"/>
</dbReference>
<evidence type="ECO:0000256" key="3">
    <source>
        <dbReference type="ARBA" id="ARBA00034247"/>
    </source>
</evidence>
<dbReference type="InterPro" id="IPR043128">
    <property type="entry name" value="Rev_trsase/Diguanyl_cyclase"/>
</dbReference>
<dbReference type="Gene3D" id="3.30.70.270">
    <property type="match status" value="1"/>
</dbReference>
<comment type="catalytic activity">
    <reaction evidence="3">
        <text>2 GTP = 3',3'-c-di-GMP + 2 diphosphate</text>
        <dbReference type="Rhea" id="RHEA:24898"/>
        <dbReference type="ChEBI" id="CHEBI:33019"/>
        <dbReference type="ChEBI" id="CHEBI:37565"/>
        <dbReference type="ChEBI" id="CHEBI:58805"/>
        <dbReference type="EC" id="2.7.7.65"/>
    </reaction>
</comment>
<dbReference type="STRING" id="487316.BEN76_12420"/>
<feature type="transmembrane region" description="Helical" evidence="4">
    <location>
        <begin position="189"/>
        <end position="213"/>
    </location>
</feature>
<dbReference type="SMART" id="SM00267">
    <property type="entry name" value="GGDEF"/>
    <property type="match status" value="1"/>
</dbReference>
<sequence length="396" mass="45651">MTKTNSRLWSFIFSMYMKNPIINWTVLEKCKLIILLSSGMILSWIIWKLFVLLHPELWKYVNIRLIKIDMWVCSLTLTLLIFLMYLCHYHAHRIWIQKVIPIVTIYLFALILYHGSYMTGSLSPATAVGYISTVVIGLILFDRWLIYITLIPATLLLLITGYLSLKQYIPYAPVFNIAALKPSPAQHNFWVGSMVFFSVPILIGFFGLFEILLSQWREREYEIKRLSQLDFLTNLLNRRSINEALNTLQHDHTPQSYAIILLDVDHFKHINDQYGHHTGDQVLIAIAECLRQHSRQQDKIGRFGGEEFIVLLPQTSLRAARQVAERYRLALETLIISPSKHLHIQVSASFGVASCNEAEDSSQILTQADQALYLAKACGRNQVKSYTGDIQQFAHH</sequence>
<dbReference type="InterPro" id="IPR029787">
    <property type="entry name" value="Nucleotide_cyclase"/>
</dbReference>
<dbReference type="RefSeq" id="WP_076033196.1">
    <property type="nucleotide sequence ID" value="NZ_BKPK01000003.1"/>
</dbReference>
<dbReference type="InterPro" id="IPR000160">
    <property type="entry name" value="GGDEF_dom"/>
</dbReference>
<evidence type="ECO:0000313" key="6">
    <source>
        <dbReference type="EMBL" id="APV36772.1"/>
    </source>
</evidence>
<name>A0A1P8EKY0_9GAMM</name>
<dbReference type="PANTHER" id="PTHR45138">
    <property type="entry name" value="REGULATORY COMPONENTS OF SENSORY TRANSDUCTION SYSTEM"/>
    <property type="match status" value="1"/>
</dbReference>
<dbReference type="AlphaFoldDB" id="A0A1P8EKY0"/>
<dbReference type="GO" id="GO:0052621">
    <property type="term" value="F:diguanylate cyclase activity"/>
    <property type="evidence" value="ECO:0007669"/>
    <property type="project" value="UniProtKB-EC"/>
</dbReference>
<feature type="transmembrane region" description="Helical" evidence="4">
    <location>
        <begin position="32"/>
        <end position="53"/>
    </location>
</feature>
<protein>
    <recommendedName>
        <fullName evidence="2">diguanylate cyclase</fullName>
        <ecNumber evidence="2">2.7.7.65</ecNumber>
    </recommendedName>
</protein>
<evidence type="ECO:0000256" key="2">
    <source>
        <dbReference type="ARBA" id="ARBA00012528"/>
    </source>
</evidence>
<comment type="cofactor">
    <cofactor evidence="1">
        <name>Mg(2+)</name>
        <dbReference type="ChEBI" id="CHEBI:18420"/>
    </cofactor>
</comment>
<dbReference type="CDD" id="cd01949">
    <property type="entry name" value="GGDEF"/>
    <property type="match status" value="1"/>
</dbReference>
<evidence type="ECO:0000259" key="5">
    <source>
        <dbReference type="PROSITE" id="PS50887"/>
    </source>
</evidence>
<keyword evidence="4" id="KW-1133">Transmembrane helix</keyword>
<feature type="transmembrane region" description="Helical" evidence="4">
    <location>
        <begin position="148"/>
        <end position="169"/>
    </location>
</feature>
<dbReference type="Pfam" id="PF00990">
    <property type="entry name" value="GGDEF"/>
    <property type="match status" value="1"/>
</dbReference>
<feature type="domain" description="GGDEF" evidence="5">
    <location>
        <begin position="255"/>
        <end position="388"/>
    </location>
</feature>
<feature type="transmembrane region" description="Helical" evidence="4">
    <location>
        <begin position="122"/>
        <end position="141"/>
    </location>
</feature>
<feature type="transmembrane region" description="Helical" evidence="4">
    <location>
        <begin position="65"/>
        <end position="87"/>
    </location>
</feature>
<dbReference type="eggNOG" id="COG2199">
    <property type="taxonomic scope" value="Bacteria"/>
</dbReference>
<reference evidence="6 7" key="1">
    <citation type="submission" date="2016-08" db="EMBL/GenBank/DDBJ databases">
        <title>Complete genome sequence of Acinetobacter baylyi strain GFJ2.</title>
        <authorList>
            <person name="Tabata M."/>
            <person name="Kuboki S."/>
            <person name="Gibu N."/>
            <person name="Kinouchi Y."/>
            <person name="Vangnai A."/>
            <person name="Kasai D."/>
            <person name="Fukuda M."/>
        </authorList>
    </citation>
    <scope>NUCLEOTIDE SEQUENCE [LARGE SCALE GENOMIC DNA]</scope>
    <source>
        <strain evidence="6 7">GFJ2</strain>
    </source>
</reference>
<evidence type="ECO:0000256" key="1">
    <source>
        <dbReference type="ARBA" id="ARBA00001946"/>
    </source>
</evidence>
<dbReference type="Proteomes" id="UP000185674">
    <property type="component" value="Chromosome"/>
</dbReference>
<dbReference type="NCBIfam" id="TIGR00254">
    <property type="entry name" value="GGDEF"/>
    <property type="match status" value="1"/>
</dbReference>
<keyword evidence="4" id="KW-0472">Membrane</keyword>
<organism evidence="6 7">
    <name type="scientific">Acinetobacter soli</name>
    <dbReference type="NCBI Taxonomy" id="487316"/>
    <lineage>
        <taxon>Bacteria</taxon>
        <taxon>Pseudomonadati</taxon>
        <taxon>Pseudomonadota</taxon>
        <taxon>Gammaproteobacteria</taxon>
        <taxon>Moraxellales</taxon>
        <taxon>Moraxellaceae</taxon>
        <taxon>Acinetobacter</taxon>
    </lineage>
</organism>
<proteinExistence type="predicted"/>
<dbReference type="PROSITE" id="PS50887">
    <property type="entry name" value="GGDEF"/>
    <property type="match status" value="1"/>
</dbReference>
<accession>A0A1P8EKY0</accession>
<dbReference type="EMBL" id="CP016896">
    <property type="protein sequence ID" value="APV36772.1"/>
    <property type="molecule type" value="Genomic_DNA"/>
</dbReference>
<feature type="transmembrane region" description="Helical" evidence="4">
    <location>
        <begin position="99"/>
        <end position="116"/>
    </location>
</feature>
<dbReference type="KEGG" id="asol:BEN76_12420"/>
<dbReference type="SUPFAM" id="SSF55073">
    <property type="entry name" value="Nucleotide cyclase"/>
    <property type="match status" value="1"/>
</dbReference>
<dbReference type="InterPro" id="IPR050469">
    <property type="entry name" value="Diguanylate_Cyclase"/>
</dbReference>
<keyword evidence="4" id="KW-0812">Transmembrane</keyword>
<evidence type="ECO:0000256" key="4">
    <source>
        <dbReference type="SAM" id="Phobius"/>
    </source>
</evidence>
<dbReference type="EC" id="2.7.7.65" evidence="2"/>